<accession>A0ABS0SAG7</accession>
<evidence type="ECO:0000256" key="2">
    <source>
        <dbReference type="ARBA" id="ARBA00023002"/>
    </source>
</evidence>
<dbReference type="PRINTS" id="PR00081">
    <property type="entry name" value="GDHRDH"/>
</dbReference>
<comment type="similarity">
    <text evidence="1 3">Belongs to the short-chain dehydrogenases/reductases (SDR) family.</text>
</comment>
<sequence length="252" mass="26230">MSEGKVALVTGAGSGIGKAVAKTLVAAGWNTVFTGRRLDKLEEAANEATAAGGGKAVAVACDVTKADQVDALFARIEQEFGRLDLLFNNAGMGAKGATIDEIPVEVWNDVVNVNVTGSFLCARGAFRMMRHQKPQGGRIINNGSISAYAPRPGTVPYTATKHAITGLTKTLALDGRPFDIACGQIDIGNALTDLAAPMATGVPQADGSMRAEAVMDVKHVADAVLHMASLPFEANVLFMNVMATKMPFVGRG</sequence>
<dbReference type="SUPFAM" id="SSF51735">
    <property type="entry name" value="NAD(P)-binding Rossmann-fold domains"/>
    <property type="match status" value="1"/>
</dbReference>
<evidence type="ECO:0000256" key="1">
    <source>
        <dbReference type="ARBA" id="ARBA00006484"/>
    </source>
</evidence>
<dbReference type="PROSITE" id="PS00061">
    <property type="entry name" value="ADH_SHORT"/>
    <property type="match status" value="1"/>
</dbReference>
<dbReference type="Proteomes" id="UP000601789">
    <property type="component" value="Unassembled WGS sequence"/>
</dbReference>
<dbReference type="InterPro" id="IPR002347">
    <property type="entry name" value="SDR_fam"/>
</dbReference>
<keyword evidence="5" id="KW-1185">Reference proteome</keyword>
<dbReference type="CDD" id="cd05233">
    <property type="entry name" value="SDR_c"/>
    <property type="match status" value="1"/>
</dbReference>
<dbReference type="PANTHER" id="PTHR43669:SF12">
    <property type="entry name" value="BLR5618 PROTEIN"/>
    <property type="match status" value="1"/>
</dbReference>
<dbReference type="RefSeq" id="WP_198474330.1">
    <property type="nucleotide sequence ID" value="NZ_JADGMQ010000002.1"/>
</dbReference>
<dbReference type="InterPro" id="IPR020904">
    <property type="entry name" value="Sc_DH/Rdtase_CS"/>
</dbReference>
<dbReference type="Gene3D" id="3.40.50.720">
    <property type="entry name" value="NAD(P)-binding Rossmann-like Domain"/>
    <property type="match status" value="1"/>
</dbReference>
<dbReference type="PANTHER" id="PTHR43669">
    <property type="entry name" value="5-KETO-D-GLUCONATE 5-REDUCTASE"/>
    <property type="match status" value="1"/>
</dbReference>
<reference evidence="4 5" key="1">
    <citation type="submission" date="2020-10" db="EMBL/GenBank/DDBJ databases">
        <title>Aquamicrobium zhengzhouensis sp. nov., a exopolysaccharide producing bacterium isolated from farmland soil.</title>
        <authorList>
            <person name="Wang X."/>
        </authorList>
    </citation>
    <scope>NUCLEOTIDE SEQUENCE [LARGE SCALE GENOMIC DNA]</scope>
    <source>
        <strain evidence="5">cd-1</strain>
    </source>
</reference>
<dbReference type="PRINTS" id="PR00080">
    <property type="entry name" value="SDRFAMILY"/>
</dbReference>
<dbReference type="EMBL" id="JADGMQ010000002">
    <property type="protein sequence ID" value="MBI1619691.1"/>
    <property type="molecule type" value="Genomic_DNA"/>
</dbReference>
<keyword evidence="2" id="KW-0560">Oxidoreductase</keyword>
<proteinExistence type="inferred from homology"/>
<gene>
    <name evidence="4" type="ORF">IOD40_03310</name>
</gene>
<comment type="caution">
    <text evidence="4">The sequence shown here is derived from an EMBL/GenBank/DDBJ whole genome shotgun (WGS) entry which is preliminary data.</text>
</comment>
<name>A0ABS0SAG7_9HYPH</name>
<protein>
    <submittedName>
        <fullName evidence="4">SDR family oxidoreductase</fullName>
    </submittedName>
</protein>
<evidence type="ECO:0000313" key="5">
    <source>
        <dbReference type="Proteomes" id="UP000601789"/>
    </source>
</evidence>
<evidence type="ECO:0000313" key="4">
    <source>
        <dbReference type="EMBL" id="MBI1619691.1"/>
    </source>
</evidence>
<dbReference type="Pfam" id="PF00106">
    <property type="entry name" value="adh_short"/>
    <property type="match status" value="1"/>
</dbReference>
<evidence type="ECO:0000256" key="3">
    <source>
        <dbReference type="RuleBase" id="RU000363"/>
    </source>
</evidence>
<dbReference type="InterPro" id="IPR036291">
    <property type="entry name" value="NAD(P)-bd_dom_sf"/>
</dbReference>
<organism evidence="4 5">
    <name type="scientific">Aquamicrobium zhengzhouense</name>
    <dbReference type="NCBI Taxonomy" id="2781738"/>
    <lineage>
        <taxon>Bacteria</taxon>
        <taxon>Pseudomonadati</taxon>
        <taxon>Pseudomonadota</taxon>
        <taxon>Alphaproteobacteria</taxon>
        <taxon>Hyphomicrobiales</taxon>
        <taxon>Phyllobacteriaceae</taxon>
        <taxon>Aquamicrobium</taxon>
    </lineage>
</organism>